<protein>
    <submittedName>
        <fullName evidence="1">Uncharacterized protein</fullName>
    </submittedName>
</protein>
<sequence>MWEGEQPVDDAAAALVFEHLYSKYLEDEWQTAPTPRIAVEGSTAEGWLSGLVVSFPVAPGGWTP</sequence>
<evidence type="ECO:0000313" key="1">
    <source>
        <dbReference type="EMBL" id="MFC0567398.1"/>
    </source>
</evidence>
<keyword evidence="2" id="KW-1185">Reference proteome</keyword>
<proteinExistence type="predicted"/>
<reference evidence="1 2" key="1">
    <citation type="submission" date="2024-09" db="EMBL/GenBank/DDBJ databases">
        <authorList>
            <person name="Sun Q."/>
            <person name="Mori K."/>
        </authorList>
    </citation>
    <scope>NUCLEOTIDE SEQUENCE [LARGE SCALE GENOMIC DNA]</scope>
    <source>
        <strain evidence="1 2">TBRC 2205</strain>
    </source>
</reference>
<name>A0ABV6P551_9ACTN</name>
<comment type="caution">
    <text evidence="1">The sequence shown here is derived from an EMBL/GenBank/DDBJ whole genome shotgun (WGS) entry which is preliminary data.</text>
</comment>
<organism evidence="1 2">
    <name type="scientific">Plantactinospora siamensis</name>
    <dbReference type="NCBI Taxonomy" id="555372"/>
    <lineage>
        <taxon>Bacteria</taxon>
        <taxon>Bacillati</taxon>
        <taxon>Actinomycetota</taxon>
        <taxon>Actinomycetes</taxon>
        <taxon>Micromonosporales</taxon>
        <taxon>Micromonosporaceae</taxon>
        <taxon>Plantactinospora</taxon>
    </lineage>
</organism>
<dbReference type="EMBL" id="JBHLUE010000023">
    <property type="protein sequence ID" value="MFC0567398.1"/>
    <property type="molecule type" value="Genomic_DNA"/>
</dbReference>
<gene>
    <name evidence="1" type="ORF">ACFFHU_25075</name>
</gene>
<dbReference type="RefSeq" id="WP_377342698.1">
    <property type="nucleotide sequence ID" value="NZ_JBHLUE010000023.1"/>
</dbReference>
<accession>A0ABV6P551</accession>
<evidence type="ECO:0000313" key="2">
    <source>
        <dbReference type="Proteomes" id="UP001589894"/>
    </source>
</evidence>
<dbReference type="Proteomes" id="UP001589894">
    <property type="component" value="Unassembled WGS sequence"/>
</dbReference>